<name>A0A7W1WQD1_9BACL</name>
<gene>
    <name evidence="2" type="ORF">H1191_07460</name>
</gene>
<dbReference type="RefSeq" id="WP_181751376.1">
    <property type="nucleotide sequence ID" value="NZ_JACEIQ010000005.1"/>
</dbReference>
<reference evidence="2 3" key="1">
    <citation type="submission" date="2020-07" db="EMBL/GenBank/DDBJ databases">
        <authorList>
            <person name="Feng H."/>
        </authorList>
    </citation>
    <scope>NUCLEOTIDE SEQUENCE [LARGE SCALE GENOMIC DNA]</scope>
    <source>
        <strain evidence="3">s-10</strain>
    </source>
</reference>
<dbReference type="Proteomes" id="UP000535491">
    <property type="component" value="Unassembled WGS sequence"/>
</dbReference>
<evidence type="ECO:0000256" key="1">
    <source>
        <dbReference type="SAM" id="SignalP"/>
    </source>
</evidence>
<comment type="caution">
    <text evidence="2">The sequence shown here is derived from an EMBL/GenBank/DDBJ whole genome shotgun (WGS) entry which is preliminary data.</text>
</comment>
<protein>
    <submittedName>
        <fullName evidence="2">Uncharacterized protein</fullName>
    </submittedName>
</protein>
<feature type="chain" id="PRO_5030606234" evidence="1">
    <location>
        <begin position="25"/>
        <end position="228"/>
    </location>
</feature>
<sequence>MRHIFLFFFLAVLTGCGVNSSSFEAPPPPIKEAEIQVVDPEGNPLPRVGYSDDIIGYNPGGAKTAIGRLSNEDGIISAYVMEGKKTLVKIYKDGAEKEVILTSEDVGKIRKVQLPAPKHYDQLSDSIPKNEQVLIQIVDEKQKPIPHVTYQIGIGPKVSMGQSDIPLQEQIHRADEQGKVIQRVKKGQTVRLLFFKKGYEKERVDLHGIDGGQMRIIPLQKTDFKAAN</sequence>
<evidence type="ECO:0000313" key="2">
    <source>
        <dbReference type="EMBL" id="MBA4494140.1"/>
    </source>
</evidence>
<feature type="signal peptide" evidence="1">
    <location>
        <begin position="1"/>
        <end position="24"/>
    </location>
</feature>
<keyword evidence="3" id="KW-1185">Reference proteome</keyword>
<keyword evidence="1" id="KW-0732">Signal</keyword>
<proteinExistence type="predicted"/>
<evidence type="ECO:0000313" key="3">
    <source>
        <dbReference type="Proteomes" id="UP000535491"/>
    </source>
</evidence>
<organism evidence="2 3">
    <name type="scientific">Paenactinomyces guangxiensis</name>
    <dbReference type="NCBI Taxonomy" id="1490290"/>
    <lineage>
        <taxon>Bacteria</taxon>
        <taxon>Bacillati</taxon>
        <taxon>Bacillota</taxon>
        <taxon>Bacilli</taxon>
        <taxon>Bacillales</taxon>
        <taxon>Thermoactinomycetaceae</taxon>
        <taxon>Paenactinomyces</taxon>
    </lineage>
</organism>
<accession>A0A7W1WQD1</accession>
<dbReference type="EMBL" id="JACEIQ010000005">
    <property type="protein sequence ID" value="MBA4494140.1"/>
    <property type="molecule type" value="Genomic_DNA"/>
</dbReference>
<dbReference type="AlphaFoldDB" id="A0A7W1WQD1"/>
<dbReference type="PROSITE" id="PS51257">
    <property type="entry name" value="PROKAR_LIPOPROTEIN"/>
    <property type="match status" value="1"/>
</dbReference>